<dbReference type="Proteomes" id="UP001642409">
    <property type="component" value="Unassembled WGS sequence"/>
</dbReference>
<evidence type="ECO:0000256" key="1">
    <source>
        <dbReference type="SAM" id="Phobius"/>
    </source>
</evidence>
<keyword evidence="1" id="KW-0472">Membrane</keyword>
<keyword evidence="1" id="KW-1133">Transmembrane helix</keyword>
<name>A0AA86NSU6_9EUKA</name>
<evidence type="ECO:0000313" key="4">
    <source>
        <dbReference type="Proteomes" id="UP001642409"/>
    </source>
</evidence>
<feature type="transmembrane region" description="Helical" evidence="1">
    <location>
        <begin position="6"/>
        <end position="23"/>
    </location>
</feature>
<reference evidence="2" key="1">
    <citation type="submission" date="2023-06" db="EMBL/GenBank/DDBJ databases">
        <authorList>
            <person name="Kurt Z."/>
        </authorList>
    </citation>
    <scope>NUCLEOTIDE SEQUENCE</scope>
</reference>
<dbReference type="Pfam" id="PF06100">
    <property type="entry name" value="MCRA"/>
    <property type="match status" value="1"/>
</dbReference>
<keyword evidence="1" id="KW-0812">Transmembrane</keyword>
<dbReference type="InterPro" id="IPR010354">
    <property type="entry name" value="Oleate_hydratase"/>
</dbReference>
<accession>A0AA86NSU6</accession>
<reference evidence="3 4" key="2">
    <citation type="submission" date="2024-07" db="EMBL/GenBank/DDBJ databases">
        <authorList>
            <person name="Akdeniz Z."/>
        </authorList>
    </citation>
    <scope>NUCLEOTIDE SEQUENCE [LARGE SCALE GENOMIC DNA]</scope>
</reference>
<dbReference type="PANTHER" id="PTHR37417">
    <property type="entry name" value="67 KDA MYOSIN-CROSS-REACTIVE ANTIGEN FAMILY PROTEIN (AFU_ORTHOLOGUE AFUA_5G09970)"/>
    <property type="match status" value="1"/>
</dbReference>
<dbReference type="EMBL" id="CAXDID020000533">
    <property type="protein sequence ID" value="CAL6100680.1"/>
    <property type="molecule type" value="Genomic_DNA"/>
</dbReference>
<dbReference type="PANTHER" id="PTHR37417:SF2">
    <property type="entry name" value="67 KDA MYOSIN-CROSS-REACTIVE ANTIGEN FAMILY PROTEIN (AFU_ORTHOLOGUE AFUA_5G09970)"/>
    <property type="match status" value="1"/>
</dbReference>
<sequence>MTTRKAYFVGSGVGSMTAAFFLMRDAGFKGEDIKMLETLKIGGGSCDGTGSVENGFITRGGRMFNFPTFECTWEVLKEIPSNTEGKSVYQETVDFNRDNCKNSKSRVVDKNGCRLDVQDMGFTMSDRMQLLKLVETPEEKMGNSIITDWFSPRFFETNFWIMWATTFAFQPWHSAIELKRYMERFMHEFVRIETLEGIKSTVLNQYDSMIVPLQKYLMDKGVSVNFGCTVEDVDMEEANGKYTAKVIHYRKNNKMEKIELAKGDLLFIQNGCMTDASTLGSWTKPAELKGLKDSTSFKLWDTLAQKCKGLGNAKPFMSNTTESIWQSFTVTMKNPALFKAFTDFYMQRPGIGGIMTFKDSNWFMGLVIAEQPHFAGQPKDVNTMWGYGLFPNKIGNYVNKSMLECTGEEIFYEYCQHCRIPPELVHDVTCIPCIMPFITAQFMPRQISDRPKPVPDTAVNFGFISQFVEIPYDTVFTVEYSTRAAQTAVYGLCGIKKKIPKVHRYHKQPKYMIKAVKKAFMGGAGTLRQRESGNSPMSTFKKVGLAAVIGFVAFAVKKGME</sequence>
<organism evidence="2">
    <name type="scientific">Hexamita inflata</name>
    <dbReference type="NCBI Taxonomy" id="28002"/>
    <lineage>
        <taxon>Eukaryota</taxon>
        <taxon>Metamonada</taxon>
        <taxon>Diplomonadida</taxon>
        <taxon>Hexamitidae</taxon>
        <taxon>Hexamitinae</taxon>
        <taxon>Hexamita</taxon>
    </lineage>
</organism>
<dbReference type="GO" id="GO:0006631">
    <property type="term" value="P:fatty acid metabolic process"/>
    <property type="evidence" value="ECO:0007669"/>
    <property type="project" value="InterPro"/>
</dbReference>
<comment type="caution">
    <text evidence="2">The sequence shown here is derived from an EMBL/GenBank/DDBJ whole genome shotgun (WGS) entry which is preliminary data.</text>
</comment>
<protein>
    <submittedName>
        <fullName evidence="2">Putative</fullName>
    </submittedName>
</protein>
<dbReference type="GO" id="GO:0071949">
    <property type="term" value="F:FAD binding"/>
    <property type="evidence" value="ECO:0007669"/>
    <property type="project" value="InterPro"/>
</dbReference>
<evidence type="ECO:0000313" key="2">
    <source>
        <dbReference type="EMBL" id="CAI9925034.1"/>
    </source>
</evidence>
<dbReference type="AlphaFoldDB" id="A0AA86NSU6"/>
<dbReference type="EMBL" id="CATOUU010000334">
    <property type="protein sequence ID" value="CAI9925034.1"/>
    <property type="molecule type" value="Genomic_DNA"/>
</dbReference>
<dbReference type="SUPFAM" id="SSF51905">
    <property type="entry name" value="FAD/NAD(P)-binding domain"/>
    <property type="match status" value="1"/>
</dbReference>
<dbReference type="InterPro" id="IPR036188">
    <property type="entry name" value="FAD/NAD-bd_sf"/>
</dbReference>
<gene>
    <name evidence="2" type="ORF">HINF_LOCUS12679</name>
    <name evidence="3" type="ORF">HINF_LOCUS70671</name>
</gene>
<dbReference type="NCBIfam" id="NF010584">
    <property type="entry name" value="PRK13977.1"/>
    <property type="match status" value="1"/>
</dbReference>
<keyword evidence="4" id="KW-1185">Reference proteome</keyword>
<dbReference type="GO" id="GO:0050151">
    <property type="term" value="F:oleate hydratase activity"/>
    <property type="evidence" value="ECO:0007669"/>
    <property type="project" value="InterPro"/>
</dbReference>
<evidence type="ECO:0000313" key="3">
    <source>
        <dbReference type="EMBL" id="CAL6100680.1"/>
    </source>
</evidence>
<proteinExistence type="predicted"/>
<dbReference type="Gene3D" id="3.50.50.60">
    <property type="entry name" value="FAD/NAD(P)-binding domain"/>
    <property type="match status" value="3"/>
</dbReference>